<dbReference type="AlphaFoldDB" id="A0A9X3B1L5"/>
<name>A0A9X3B1L5_9PSED</name>
<evidence type="ECO:0000313" key="1">
    <source>
        <dbReference type="EMBL" id="MCU7247217.1"/>
    </source>
</evidence>
<dbReference type="EMBL" id="JAOSKY010000002">
    <property type="protein sequence ID" value="MCU7247217.1"/>
    <property type="molecule type" value="Genomic_DNA"/>
</dbReference>
<comment type="caution">
    <text evidence="1">The sequence shown here is derived from an EMBL/GenBank/DDBJ whole genome shotgun (WGS) entry which is preliminary data.</text>
</comment>
<organism evidence="1 2">
    <name type="scientific">Pseudomonas koreensis</name>
    <dbReference type="NCBI Taxonomy" id="198620"/>
    <lineage>
        <taxon>Bacteria</taxon>
        <taxon>Pseudomonadati</taxon>
        <taxon>Pseudomonadota</taxon>
        <taxon>Gammaproteobacteria</taxon>
        <taxon>Pseudomonadales</taxon>
        <taxon>Pseudomonadaceae</taxon>
        <taxon>Pseudomonas</taxon>
    </lineage>
</organism>
<accession>A0A9X3B1L5</accession>
<keyword evidence="2" id="KW-1185">Reference proteome</keyword>
<proteinExistence type="predicted"/>
<dbReference type="Proteomes" id="UP001139955">
    <property type="component" value="Unassembled WGS sequence"/>
</dbReference>
<reference evidence="1" key="2">
    <citation type="journal article" date="2023" name="mSystems">
        <title>Charting the Lipopeptidome of Nonpathogenic Pseudomonas.</title>
        <authorList>
            <person name="Cesa-Luna C."/>
            <person name="Geudens N."/>
            <person name="Girard L."/>
            <person name="De Roo V."/>
            <person name="Maklad H.R."/>
            <person name="Martins J.C."/>
            <person name="Hofte M."/>
            <person name="De Mot R."/>
        </authorList>
    </citation>
    <scope>NUCLEOTIDE SEQUENCE</scope>
    <source>
        <strain evidence="1">B1M3-32</strain>
    </source>
</reference>
<dbReference type="RefSeq" id="WP_003435223.1">
    <property type="nucleotide sequence ID" value="NZ_JAOSKY010000002.1"/>
</dbReference>
<sequence>MKWQVKYALENARRESGVISVEHAGGDAIRISVHEQPDVLAVISDAYKMDAELAARYYEQWPEMDFLCGYRKECLWDGSAIAFLEDKTVGWGNYGSLGSAIPKGSARMASHKNYMFPYRLILQQGYVSNVRREFDRVFSLTLSRGRSLRVGMIWEYEPTADAVRSLWDSCGAVDVAWNTNPNGSPAPSAIEAGRQLGCKVLKWDELRPILLKG</sequence>
<gene>
    <name evidence="1" type="ORF">OC940_05295</name>
</gene>
<evidence type="ECO:0000313" key="2">
    <source>
        <dbReference type="Proteomes" id="UP001139955"/>
    </source>
</evidence>
<reference evidence="1" key="1">
    <citation type="submission" date="2022-09" db="EMBL/GenBank/DDBJ databases">
        <authorList>
            <person name="Cesa-Luna C."/>
            <person name="Girard L."/>
            <person name="Lood C."/>
            <person name="Hofte M."/>
            <person name="De Mot R."/>
        </authorList>
    </citation>
    <scope>NUCLEOTIDE SEQUENCE</scope>
    <source>
        <strain evidence="1">B1M3-32</strain>
    </source>
</reference>
<protein>
    <submittedName>
        <fullName evidence="1">Uncharacterized protein</fullName>
    </submittedName>
</protein>